<feature type="domain" description="Peptidase S1" evidence="9">
    <location>
        <begin position="1"/>
        <end position="172"/>
    </location>
</feature>
<feature type="non-terminal residue" evidence="10">
    <location>
        <position position="172"/>
    </location>
</feature>
<dbReference type="CDD" id="cd00190">
    <property type="entry name" value="Tryp_SPc"/>
    <property type="match status" value="1"/>
</dbReference>
<evidence type="ECO:0000256" key="5">
    <source>
        <dbReference type="ARBA" id="ARBA00022801"/>
    </source>
</evidence>
<name>A0A7L0LJV4_9SYLV</name>
<comment type="similarity">
    <text evidence="8">Belongs to the peptidase S1 family. CLIP subfamily.</text>
</comment>
<comment type="catalytic activity">
    <reaction evidence="1">
        <text>Preferential cleavage: Arg-|-Xaa, Lys-|-Xaa.</text>
        <dbReference type="EC" id="3.4.21.10"/>
    </reaction>
</comment>
<dbReference type="Gene3D" id="2.40.10.10">
    <property type="entry name" value="Trypsin-like serine proteases"/>
    <property type="match status" value="2"/>
</dbReference>
<dbReference type="PANTHER" id="PTHR24252:SF8">
    <property type="entry name" value="ACROSIN"/>
    <property type="match status" value="1"/>
</dbReference>
<dbReference type="Pfam" id="PF00089">
    <property type="entry name" value="Trypsin"/>
    <property type="match status" value="1"/>
</dbReference>
<evidence type="ECO:0000256" key="8">
    <source>
        <dbReference type="ARBA" id="ARBA00024195"/>
    </source>
</evidence>
<dbReference type="PROSITE" id="PS50240">
    <property type="entry name" value="TRYPSIN_DOM"/>
    <property type="match status" value="1"/>
</dbReference>
<dbReference type="EMBL" id="VXAN01000683">
    <property type="protein sequence ID" value="NXK69435.1"/>
    <property type="molecule type" value="Genomic_DNA"/>
</dbReference>
<comment type="caution">
    <text evidence="10">The sequence shown here is derived from an EMBL/GenBank/DDBJ whole genome shotgun (WGS) entry which is preliminary data.</text>
</comment>
<sequence length="172" mass="19323">AQVRRIKKLLQHENYKRSDMSNDIALLELSTPVECSPYIQLACVADPILGMSVSQEHICWVAGWGAISETDKSPSDRLQEAKVRPINVQLCNSSHWYRGKIHPYNLCAGYPQGTIDTCQGDSGGPLMCQDNKTDSWWVVGVTSWGKGCGRARQPGIYTSTQYFYRWILVHMG</sequence>
<dbReference type="InterPro" id="IPR009003">
    <property type="entry name" value="Peptidase_S1_PA"/>
</dbReference>
<keyword evidence="5" id="KW-0378">Hydrolase</keyword>
<dbReference type="PRINTS" id="PR00722">
    <property type="entry name" value="CHYMOTRYPSIN"/>
</dbReference>
<evidence type="ECO:0000313" key="10">
    <source>
        <dbReference type="EMBL" id="NXK69435.1"/>
    </source>
</evidence>
<dbReference type="AlphaFoldDB" id="A0A7L0LJV4"/>
<gene>
    <name evidence="10" type="primary">Acr_6</name>
    <name evidence="10" type="ORF">SYLVIR_R13914</name>
</gene>
<protein>
    <recommendedName>
        <fullName evidence="3">Acrosin</fullName>
        <ecNumber evidence="2">3.4.21.10</ecNumber>
    </recommendedName>
</protein>
<dbReference type="InterPro" id="IPR043504">
    <property type="entry name" value="Peptidase_S1_PA_chymotrypsin"/>
</dbReference>
<keyword evidence="6" id="KW-0720">Serine protease</keyword>
<evidence type="ECO:0000256" key="7">
    <source>
        <dbReference type="ARBA" id="ARBA00023157"/>
    </source>
</evidence>
<keyword evidence="4" id="KW-0645">Protease</keyword>
<dbReference type="EC" id="3.4.21.10" evidence="2"/>
<evidence type="ECO:0000256" key="2">
    <source>
        <dbReference type="ARBA" id="ARBA00012050"/>
    </source>
</evidence>
<evidence type="ECO:0000313" key="11">
    <source>
        <dbReference type="Proteomes" id="UP000567822"/>
    </source>
</evidence>
<dbReference type="InterPro" id="IPR001254">
    <property type="entry name" value="Trypsin_dom"/>
</dbReference>
<dbReference type="SUPFAM" id="SSF50494">
    <property type="entry name" value="Trypsin-like serine proteases"/>
    <property type="match status" value="1"/>
</dbReference>
<dbReference type="PANTHER" id="PTHR24252">
    <property type="entry name" value="ACROSIN-RELATED"/>
    <property type="match status" value="1"/>
</dbReference>
<reference evidence="10 11" key="1">
    <citation type="submission" date="2019-09" db="EMBL/GenBank/DDBJ databases">
        <title>Bird 10,000 Genomes (B10K) Project - Family phase.</title>
        <authorList>
            <person name="Zhang G."/>
        </authorList>
    </citation>
    <scope>NUCLEOTIDE SEQUENCE [LARGE SCALE GENOMIC DNA]</scope>
    <source>
        <strain evidence="10">B10K-DU-009-59</strain>
        <tissue evidence="10">Muscle</tissue>
    </source>
</reference>
<dbReference type="GO" id="GO:0004252">
    <property type="term" value="F:serine-type endopeptidase activity"/>
    <property type="evidence" value="ECO:0007669"/>
    <property type="project" value="InterPro"/>
</dbReference>
<dbReference type="InterPro" id="IPR001314">
    <property type="entry name" value="Peptidase_S1A"/>
</dbReference>
<organism evidence="10 11">
    <name type="scientific">Sylvietta virens</name>
    <name type="common">Green crombec</name>
    <dbReference type="NCBI Taxonomy" id="208069"/>
    <lineage>
        <taxon>Eukaryota</taxon>
        <taxon>Metazoa</taxon>
        <taxon>Chordata</taxon>
        <taxon>Craniata</taxon>
        <taxon>Vertebrata</taxon>
        <taxon>Euteleostomi</taxon>
        <taxon>Archelosauria</taxon>
        <taxon>Archosauria</taxon>
        <taxon>Dinosauria</taxon>
        <taxon>Saurischia</taxon>
        <taxon>Theropoda</taxon>
        <taxon>Coelurosauria</taxon>
        <taxon>Aves</taxon>
        <taxon>Neognathae</taxon>
        <taxon>Neoaves</taxon>
        <taxon>Telluraves</taxon>
        <taxon>Australaves</taxon>
        <taxon>Passeriformes</taxon>
        <taxon>Sylvioidea</taxon>
        <taxon>Sylviidae</taxon>
        <taxon>Acrocephalinae</taxon>
        <taxon>Sylvietta</taxon>
    </lineage>
</organism>
<accession>A0A7L0LJV4</accession>
<dbReference type="InterPro" id="IPR033116">
    <property type="entry name" value="TRYPSIN_SER"/>
</dbReference>
<keyword evidence="7" id="KW-1015">Disulfide bond</keyword>
<evidence type="ECO:0000256" key="6">
    <source>
        <dbReference type="ARBA" id="ARBA00022825"/>
    </source>
</evidence>
<dbReference type="Proteomes" id="UP000567822">
    <property type="component" value="Unassembled WGS sequence"/>
</dbReference>
<dbReference type="FunFam" id="2.40.10.10:FF:000002">
    <property type="entry name" value="Transmembrane protease serine"/>
    <property type="match status" value="1"/>
</dbReference>
<evidence type="ECO:0000259" key="9">
    <source>
        <dbReference type="PROSITE" id="PS50240"/>
    </source>
</evidence>
<evidence type="ECO:0000256" key="4">
    <source>
        <dbReference type="ARBA" id="ARBA00022670"/>
    </source>
</evidence>
<evidence type="ECO:0000256" key="3">
    <source>
        <dbReference type="ARBA" id="ARBA00017161"/>
    </source>
</evidence>
<dbReference type="GO" id="GO:0007340">
    <property type="term" value="P:acrosome reaction"/>
    <property type="evidence" value="ECO:0007669"/>
    <property type="project" value="TreeGrafter"/>
</dbReference>
<dbReference type="PROSITE" id="PS00135">
    <property type="entry name" value="TRYPSIN_SER"/>
    <property type="match status" value="1"/>
</dbReference>
<keyword evidence="11" id="KW-1185">Reference proteome</keyword>
<dbReference type="SMART" id="SM00020">
    <property type="entry name" value="Tryp_SPc"/>
    <property type="match status" value="1"/>
</dbReference>
<evidence type="ECO:0000256" key="1">
    <source>
        <dbReference type="ARBA" id="ARBA00001656"/>
    </source>
</evidence>
<dbReference type="GO" id="GO:0006508">
    <property type="term" value="P:proteolysis"/>
    <property type="evidence" value="ECO:0007669"/>
    <property type="project" value="UniProtKB-KW"/>
</dbReference>
<feature type="non-terminal residue" evidence="10">
    <location>
        <position position="1"/>
    </location>
</feature>
<proteinExistence type="inferred from homology"/>